<feature type="compositionally biased region" description="Basic and acidic residues" evidence="1">
    <location>
        <begin position="324"/>
        <end position="342"/>
    </location>
</feature>
<feature type="transmembrane region" description="Helical" evidence="2">
    <location>
        <begin position="274"/>
        <end position="297"/>
    </location>
</feature>
<protein>
    <recommendedName>
        <fullName evidence="5">WW domain-containing protein</fullName>
    </recommendedName>
</protein>
<feature type="region of interest" description="Disordered" evidence="1">
    <location>
        <begin position="135"/>
        <end position="156"/>
    </location>
</feature>
<dbReference type="KEGG" id="tasa:A1Q1_04685"/>
<keyword evidence="2" id="KW-0812">Transmembrane</keyword>
<keyword evidence="2" id="KW-1133">Transmembrane helix</keyword>
<evidence type="ECO:0000256" key="2">
    <source>
        <dbReference type="SAM" id="Phobius"/>
    </source>
</evidence>
<dbReference type="AlphaFoldDB" id="J4U8D0"/>
<feature type="region of interest" description="Disordered" evidence="1">
    <location>
        <begin position="323"/>
        <end position="349"/>
    </location>
</feature>
<feature type="transmembrane region" description="Helical" evidence="2">
    <location>
        <begin position="231"/>
        <end position="253"/>
    </location>
</feature>
<reference evidence="3 4" key="1">
    <citation type="journal article" date="2012" name="Eukaryot. Cell">
        <title>Draft genome sequence of CBS 2479, the standard type strain of Trichosporon asahii.</title>
        <authorList>
            <person name="Yang R.Y."/>
            <person name="Li H.T."/>
            <person name="Zhu H."/>
            <person name="Zhou G.P."/>
            <person name="Wang M."/>
            <person name="Wang L."/>
        </authorList>
    </citation>
    <scope>NUCLEOTIDE SEQUENCE [LARGE SCALE GENOMIC DNA]</scope>
    <source>
        <strain evidence="4">ATCC 90039 / CBS 2479 / JCM 2466 / KCTC 7840 / NCYC 2677 / UAMH 7654</strain>
    </source>
</reference>
<keyword evidence="2" id="KW-0472">Membrane</keyword>
<dbReference type="RefSeq" id="XP_014178398.1">
    <property type="nucleotide sequence ID" value="XM_014322923.1"/>
</dbReference>
<feature type="transmembrane region" description="Helical" evidence="2">
    <location>
        <begin position="189"/>
        <end position="211"/>
    </location>
</feature>
<sequence length="349" mass="35014">MSAPQNNQQVAEHTDDLPEGCPLALQVDGSFSILIHLSAHLLGALCAAPTPPDAVGRCAPSYRANPRLRQFDPNYGTYFYINTTVQPAQITWTHPGSKDGEAHPEQVQAVQKVAEAASQLPQEEQERIAQQQTEFLQQQAEAAKQGKAAETGKHSAAMEANDRGLGSLLGHALAGSSGKQSSGMSSMGGLGAAAGGGGVGALLGSLLGSAASSGRYSSSYSHSMGPPPFMMGSGLGGMGMGGMGMGMGGLGGLGGMGMMGGRPMGMGGMGMGPFGMMGGGMGMGMGGSPFGLGGMGMGPMGGGMMMGGHHGHHGHHGGGFGGFDDDRFDDRPSFGGGGHHDGGNFGGRF</sequence>
<evidence type="ECO:0000313" key="3">
    <source>
        <dbReference type="EMBL" id="EJT46720.1"/>
    </source>
</evidence>
<evidence type="ECO:0000313" key="4">
    <source>
        <dbReference type="Proteomes" id="UP000002748"/>
    </source>
</evidence>
<accession>J4U8D0</accession>
<gene>
    <name evidence="3" type="ORF">A1Q1_04685</name>
</gene>
<name>J4U8D0_TRIAS</name>
<feature type="compositionally biased region" description="Low complexity" evidence="1">
    <location>
        <begin position="135"/>
        <end position="149"/>
    </location>
</feature>
<dbReference type="VEuPathDB" id="FungiDB:A1Q1_04685"/>
<organism evidence="3 4">
    <name type="scientific">Trichosporon asahii var. asahii (strain ATCC 90039 / CBS 2479 / JCM 2466 / KCTC 7840 / NBRC 103889/ NCYC 2677 / UAMH 7654)</name>
    <name type="common">Yeast</name>
    <dbReference type="NCBI Taxonomy" id="1186058"/>
    <lineage>
        <taxon>Eukaryota</taxon>
        <taxon>Fungi</taxon>
        <taxon>Dikarya</taxon>
        <taxon>Basidiomycota</taxon>
        <taxon>Agaricomycotina</taxon>
        <taxon>Tremellomycetes</taxon>
        <taxon>Trichosporonales</taxon>
        <taxon>Trichosporonaceae</taxon>
        <taxon>Trichosporon</taxon>
    </lineage>
</organism>
<dbReference type="GeneID" id="25988197"/>
<evidence type="ECO:0000256" key="1">
    <source>
        <dbReference type="SAM" id="MobiDB-lite"/>
    </source>
</evidence>
<dbReference type="OrthoDB" id="2367685at2759"/>
<comment type="caution">
    <text evidence="3">The sequence shown here is derived from an EMBL/GenBank/DDBJ whole genome shotgun (WGS) entry which is preliminary data.</text>
</comment>
<proteinExistence type="predicted"/>
<evidence type="ECO:0008006" key="5">
    <source>
        <dbReference type="Google" id="ProtNLM"/>
    </source>
</evidence>
<dbReference type="EMBL" id="ALBS01000280">
    <property type="protein sequence ID" value="EJT46720.1"/>
    <property type="molecule type" value="Genomic_DNA"/>
</dbReference>
<dbReference type="Proteomes" id="UP000002748">
    <property type="component" value="Unassembled WGS sequence"/>
</dbReference>
<dbReference type="HOGENOM" id="CLU_794981_0_0_1"/>